<sequence>MTPFIGQIIIVGFNFAPQGYALCNGQLLPISQNQALFSLLGTFYGGNGQTNFALPDLRGRFPMHAGQGNGLTPRPLGSRGGLETTTLTVQNLPSHSHAASGRQGVLGQQGSSTDPTGRIPAQLVRETAYGAGPPTAFHADGSVEVTVNPAGGNQAFNHMPPFQVVNFAIALQGIFPSPS</sequence>
<evidence type="ECO:0000313" key="3">
    <source>
        <dbReference type="Proteomes" id="UP000066624"/>
    </source>
</evidence>
<dbReference type="AlphaFoldDB" id="A0A0K0XV10"/>
<keyword evidence="3" id="KW-1185">Reference proteome</keyword>
<evidence type="ECO:0000256" key="1">
    <source>
        <dbReference type="SAM" id="MobiDB-lite"/>
    </source>
</evidence>
<dbReference type="OrthoDB" id="9810174at2"/>
<dbReference type="Gene3D" id="3.90.1340.10">
    <property type="entry name" value="Phage tail collar domain"/>
    <property type="match status" value="1"/>
</dbReference>
<feature type="compositionally biased region" description="Polar residues" evidence="1">
    <location>
        <begin position="106"/>
        <end position="115"/>
    </location>
</feature>
<dbReference type="SUPFAM" id="SSF88874">
    <property type="entry name" value="Receptor-binding domain of short tail fibre protein gp12"/>
    <property type="match status" value="1"/>
</dbReference>
<name>A0A0K0XV10_9GAMM</name>
<dbReference type="Pfam" id="PF07484">
    <property type="entry name" value="Collar"/>
    <property type="match status" value="1"/>
</dbReference>
<dbReference type="PATRIC" id="fig|1579979.3.peg.1171"/>
<dbReference type="EMBL" id="CP012154">
    <property type="protein sequence ID" value="AKS41518.1"/>
    <property type="molecule type" value="Genomic_DNA"/>
</dbReference>
<gene>
    <name evidence="2" type="ORF">WM2015_1144</name>
</gene>
<reference evidence="2 3" key="1">
    <citation type="submission" date="2015-07" db="EMBL/GenBank/DDBJ databases">
        <authorList>
            <person name="Noorani M."/>
        </authorList>
    </citation>
    <scope>NUCLEOTIDE SEQUENCE [LARGE SCALE GENOMIC DNA]</scope>
    <source>
        <strain evidence="2 3">KCTC 42284</strain>
    </source>
</reference>
<proteinExistence type="predicted"/>
<dbReference type="InterPro" id="IPR011083">
    <property type="entry name" value="Phage_tail_collar_dom"/>
</dbReference>
<feature type="region of interest" description="Disordered" evidence="1">
    <location>
        <begin position="94"/>
        <end position="118"/>
    </location>
</feature>
<dbReference type="KEGG" id="wma:WM2015_1144"/>
<dbReference type="RefSeq" id="WP_049725155.1">
    <property type="nucleotide sequence ID" value="NZ_CP012154.1"/>
</dbReference>
<evidence type="ECO:0000313" key="2">
    <source>
        <dbReference type="EMBL" id="AKS41518.1"/>
    </source>
</evidence>
<organism evidence="2 3">
    <name type="scientific">Wenzhouxiangella marina</name>
    <dbReference type="NCBI Taxonomy" id="1579979"/>
    <lineage>
        <taxon>Bacteria</taxon>
        <taxon>Pseudomonadati</taxon>
        <taxon>Pseudomonadota</taxon>
        <taxon>Gammaproteobacteria</taxon>
        <taxon>Chromatiales</taxon>
        <taxon>Wenzhouxiangellaceae</taxon>
        <taxon>Wenzhouxiangella</taxon>
    </lineage>
</organism>
<dbReference type="InterPro" id="IPR037053">
    <property type="entry name" value="Phage_tail_collar_dom_sf"/>
</dbReference>
<dbReference type="STRING" id="1579979.WM2015_1144"/>
<dbReference type="Proteomes" id="UP000066624">
    <property type="component" value="Chromosome"/>
</dbReference>
<protein>
    <submittedName>
        <fullName evidence="2">Tail Collar domain protein</fullName>
    </submittedName>
</protein>
<accession>A0A0K0XV10</accession>